<organism evidence="1 2">
    <name type="scientific">Marchantia polymorpha subsp. ruderalis</name>
    <dbReference type="NCBI Taxonomy" id="1480154"/>
    <lineage>
        <taxon>Eukaryota</taxon>
        <taxon>Viridiplantae</taxon>
        <taxon>Streptophyta</taxon>
        <taxon>Embryophyta</taxon>
        <taxon>Marchantiophyta</taxon>
        <taxon>Marchantiopsida</taxon>
        <taxon>Marchantiidae</taxon>
        <taxon>Marchantiales</taxon>
        <taxon>Marchantiaceae</taxon>
        <taxon>Marchantia</taxon>
    </lineage>
</organism>
<name>A0A176VSK7_MARPO</name>
<dbReference type="AlphaFoldDB" id="A0A176VSK7"/>
<dbReference type="EMBL" id="LVLJ01003060">
    <property type="protein sequence ID" value="OAE22816.1"/>
    <property type="molecule type" value="Genomic_DNA"/>
</dbReference>
<reference evidence="1" key="1">
    <citation type="submission" date="2016-03" db="EMBL/GenBank/DDBJ databases">
        <title>Mechanisms controlling the formation of the plant cell surface in tip-growing cells are functionally conserved among land plants.</title>
        <authorList>
            <person name="Honkanen S."/>
            <person name="Jones V.A."/>
            <person name="Morieri G."/>
            <person name="Champion C."/>
            <person name="Hetherington A.J."/>
            <person name="Kelly S."/>
            <person name="Saint-Marcoux D."/>
            <person name="Proust H."/>
            <person name="Prescott H."/>
            <person name="Dolan L."/>
        </authorList>
    </citation>
    <scope>NUCLEOTIDE SEQUENCE [LARGE SCALE GENOMIC DNA]</scope>
    <source>
        <tissue evidence="1">Whole gametophyte</tissue>
    </source>
</reference>
<evidence type="ECO:0000313" key="2">
    <source>
        <dbReference type="Proteomes" id="UP000077202"/>
    </source>
</evidence>
<sequence>MRTAYDLRYHIIVQKSHFIPQLPHKRDCDLGGRCKLEKSRDESAIKICGDEEKFSATRLGQYIRGSQLGNAEEQVGRVYAHTNPMSFRFPRSSANGMLPLCLKLFTSRGSATAVAATGAAAAAA</sequence>
<gene>
    <name evidence="1" type="ORF">AXG93_496s1110</name>
</gene>
<evidence type="ECO:0000313" key="1">
    <source>
        <dbReference type="EMBL" id="OAE22816.1"/>
    </source>
</evidence>
<comment type="caution">
    <text evidence="1">The sequence shown here is derived from an EMBL/GenBank/DDBJ whole genome shotgun (WGS) entry which is preliminary data.</text>
</comment>
<keyword evidence="2" id="KW-1185">Reference proteome</keyword>
<accession>A0A176VSK7</accession>
<proteinExistence type="predicted"/>
<protein>
    <submittedName>
        <fullName evidence="1">Uncharacterized protein</fullName>
    </submittedName>
</protein>
<dbReference type="Proteomes" id="UP000077202">
    <property type="component" value="Unassembled WGS sequence"/>
</dbReference>